<keyword evidence="2" id="KW-0344">Guanine-nucleotide releasing factor</keyword>
<feature type="compositionally biased region" description="Acidic residues" evidence="4">
    <location>
        <begin position="248"/>
        <end position="257"/>
    </location>
</feature>
<evidence type="ECO:0000313" key="9">
    <source>
        <dbReference type="EMBL" id="RXW25401.1"/>
    </source>
</evidence>
<feature type="compositionally biased region" description="Low complexity" evidence="4">
    <location>
        <begin position="445"/>
        <end position="456"/>
    </location>
</feature>
<feature type="compositionally biased region" description="Polar residues" evidence="4">
    <location>
        <begin position="57"/>
        <end position="90"/>
    </location>
</feature>
<dbReference type="SMART" id="SM00326">
    <property type="entry name" value="SH3"/>
    <property type="match status" value="1"/>
</dbReference>
<feature type="domain" description="Calponin-homology (CH)" evidence="7">
    <location>
        <begin position="1109"/>
        <end position="1217"/>
    </location>
</feature>
<dbReference type="CDD" id="cd00174">
    <property type="entry name" value="SH3"/>
    <property type="match status" value="1"/>
</dbReference>
<evidence type="ECO:0000313" key="10">
    <source>
        <dbReference type="Proteomes" id="UP000290288"/>
    </source>
</evidence>
<dbReference type="Gene3D" id="2.30.29.30">
    <property type="entry name" value="Pleckstrin-homology domain (PH domain)/Phosphotyrosine-binding domain (PTB)"/>
    <property type="match status" value="1"/>
</dbReference>
<dbReference type="PANTHER" id="PTHR45827:SF1">
    <property type="entry name" value="SORTING NEXIN"/>
    <property type="match status" value="1"/>
</dbReference>
<evidence type="ECO:0000259" key="6">
    <source>
        <dbReference type="PROSITE" id="PS50003"/>
    </source>
</evidence>
<dbReference type="SUPFAM" id="SSF47576">
    <property type="entry name" value="Calponin-homology domain, CH-domain"/>
    <property type="match status" value="1"/>
</dbReference>
<dbReference type="SMART" id="SM00454">
    <property type="entry name" value="SAM"/>
    <property type="match status" value="1"/>
</dbReference>
<dbReference type="Proteomes" id="UP000290288">
    <property type="component" value="Unassembled WGS sequence"/>
</dbReference>
<feature type="compositionally biased region" description="Polar residues" evidence="4">
    <location>
        <begin position="407"/>
        <end position="430"/>
    </location>
</feature>
<feature type="compositionally biased region" description="Basic and acidic residues" evidence="4">
    <location>
        <begin position="202"/>
        <end position="225"/>
    </location>
</feature>
<feature type="compositionally biased region" description="Polar residues" evidence="4">
    <location>
        <begin position="305"/>
        <end position="323"/>
    </location>
</feature>
<dbReference type="CDD" id="cd13316">
    <property type="entry name" value="PH_Boi"/>
    <property type="match status" value="1"/>
</dbReference>
<feature type="region of interest" description="Disordered" evidence="4">
    <location>
        <begin position="348"/>
        <end position="432"/>
    </location>
</feature>
<keyword evidence="1 3" id="KW-0728">SH3 domain</keyword>
<feature type="compositionally biased region" description="Polar residues" evidence="4">
    <location>
        <begin position="792"/>
        <end position="812"/>
    </location>
</feature>
<feature type="compositionally biased region" description="Basic and acidic residues" evidence="4">
    <location>
        <begin position="464"/>
        <end position="473"/>
    </location>
</feature>
<dbReference type="InterPro" id="IPR013761">
    <property type="entry name" value="SAM/pointed_sf"/>
</dbReference>
<feature type="compositionally biased region" description="Basic and acidic residues" evidence="4">
    <location>
        <begin position="713"/>
        <end position="727"/>
    </location>
</feature>
<dbReference type="GO" id="GO:0006897">
    <property type="term" value="P:endocytosis"/>
    <property type="evidence" value="ECO:0007669"/>
    <property type="project" value="TreeGrafter"/>
</dbReference>
<dbReference type="InterPro" id="IPR001715">
    <property type="entry name" value="CH_dom"/>
</dbReference>
<dbReference type="Gene3D" id="2.30.30.40">
    <property type="entry name" value="SH3 Domains"/>
    <property type="match status" value="1"/>
</dbReference>
<dbReference type="EMBL" id="SDEE01000005">
    <property type="protein sequence ID" value="RXW25401.1"/>
    <property type="molecule type" value="Genomic_DNA"/>
</dbReference>
<evidence type="ECO:0000259" key="7">
    <source>
        <dbReference type="PROSITE" id="PS50021"/>
    </source>
</evidence>
<protein>
    <submittedName>
        <fullName evidence="9">Uncharacterized protein</fullName>
    </submittedName>
</protein>
<evidence type="ECO:0000259" key="8">
    <source>
        <dbReference type="PROSITE" id="PS50105"/>
    </source>
</evidence>
<dbReference type="PROSITE" id="PS50002">
    <property type="entry name" value="SH3"/>
    <property type="match status" value="1"/>
</dbReference>
<dbReference type="CDD" id="cd09535">
    <property type="entry name" value="SAM_BOI-like_fungal"/>
    <property type="match status" value="1"/>
</dbReference>
<dbReference type="InterPro" id="IPR001660">
    <property type="entry name" value="SAM"/>
</dbReference>
<dbReference type="Pfam" id="PF00018">
    <property type="entry name" value="SH3_1"/>
    <property type="match status" value="1"/>
</dbReference>
<dbReference type="STRING" id="2316362.A0A4Q2DZH2"/>
<dbReference type="SUPFAM" id="SSF50044">
    <property type="entry name" value="SH3-domain"/>
    <property type="match status" value="1"/>
</dbReference>
<feature type="compositionally biased region" description="Acidic residues" evidence="4">
    <location>
        <begin position="180"/>
        <end position="195"/>
    </location>
</feature>
<sequence>MPEYVYALHDFLPEHEDEVSFSAGERIEVIERDDQFGDGWWQGRNLAGKVGLFPQSYTTPAPPVTQDTETSLSGVNGDSAPSSRQALQTLTEESETESPIHSTIVSPVPKPPPATFLNGTDSELETETETLEAQAAAGDGEMMKATLTDVQKAIEQLGRNRVDGDGGRSFSFASTRDGGTESETDFDLSDIDNQDDIGAQGEDWHKGARRKLAEKARKAVEEAQRLEAMMASGSGERRSTAPPINVELSDESEDEGDHPEPDRTDFTTASSSRTHPHIPEEDEEELMPSLTNFENKKQLPEHQQEASATTTSTITPQLATEQLTPPDVQETVTARQEDIGLPTATRETFSEGHAPVPVPPAPVSALSGPLDTFANGGPVFSPPPLAQSVSLVEKSHPSVPPIDTKRNSAPTPSTQPLSGHPSPTISSHTSGYGLATAFQGTSVSSVSHSISTNPTSAAPTQGTVEEKKEKKHPNDWSVEEVIEWLKSRGFDQDVCDKFTEQEITGDVLLELDVNVLKTEIGILAFGKRMRIANAISELRRPPSVSSFEPHHEVHTPSSMIHQPIVHSRTQSVSQSHHSFPGTPLYSHAQSVHSSLGSPVAYHPPTNGQLPTTAEGQTNGNTIAAAIATSAGVGLGIGVAESNSKMPKGRPSQLMLSPSDGALKDKVIVEAPLIQTPDEDRAHMSEGEVIASSTSVRRRLFGRSHDSSLSVGVTKDKDSSEKDREKESSSPNTVGTRHRSKRSMDGKSSDHRLSIFGSTFGGSLSKGRKPPPSEDSVSDSKSSMFSRLGGSSVRKTSSQRPSTPGTSPKTSVSEAKEKGRSTSSSAAFARPSDPIDERPVMVEKPVPERATLRKRASSGPTAALNAPVPAPEATGEIQPGQSILEQVGEPDHIGWMRKKAVRYNTWKTRYFVLKGEHLYILRSNNRSETRLKGYINIHGYRVTVDETLDPGKYCFRIDHDQDKTHYFSSDEKTVIREWMKAIMKATIGRDYTKPVVSSCNIPTIPLVVAQAMNPAPRPPSPSARAATQKALRRENPNQLSSRDARILMGLPGSAGGGVEERKGVQTFFADEAALETPSAVTTPKAATAPAPPRPSREMRRMNSTRSTINSAAEESLIDWANSHLPESLQVHDTFGPLFNGLALLRIAESVKGKPASPPVPDSAFPTDPADDKLDGLFRLFDFLLDNDVKMGSVSINDIRQGKRDKILQMTKALKAWEDKRRALAMSMGSSVQAGSFMAPVTYGF</sequence>
<dbReference type="Pfam" id="PF07647">
    <property type="entry name" value="SAM_2"/>
    <property type="match status" value="1"/>
</dbReference>
<gene>
    <name evidence="9" type="ORF">EST38_g391</name>
</gene>
<dbReference type="Gene3D" id="1.10.150.50">
    <property type="entry name" value="Transcription Factor, Ets-1"/>
    <property type="match status" value="1"/>
</dbReference>
<feature type="region of interest" description="Disordered" evidence="4">
    <location>
        <begin position="158"/>
        <end position="328"/>
    </location>
</feature>
<organism evidence="9 10">
    <name type="scientific">Candolleomyces aberdarensis</name>
    <dbReference type="NCBI Taxonomy" id="2316362"/>
    <lineage>
        <taxon>Eukaryota</taxon>
        <taxon>Fungi</taxon>
        <taxon>Dikarya</taxon>
        <taxon>Basidiomycota</taxon>
        <taxon>Agaricomycotina</taxon>
        <taxon>Agaricomycetes</taxon>
        <taxon>Agaricomycetidae</taxon>
        <taxon>Agaricales</taxon>
        <taxon>Agaricineae</taxon>
        <taxon>Psathyrellaceae</taxon>
        <taxon>Candolleomyces</taxon>
    </lineage>
</organism>
<dbReference type="OrthoDB" id="73680at2759"/>
<dbReference type="InterPro" id="IPR001452">
    <property type="entry name" value="SH3_domain"/>
</dbReference>
<accession>A0A4Q2DZH2</accession>
<feature type="region of interest" description="Disordered" evidence="4">
    <location>
        <begin position="700"/>
        <end position="873"/>
    </location>
</feature>
<evidence type="ECO:0000256" key="4">
    <source>
        <dbReference type="SAM" id="MobiDB-lite"/>
    </source>
</evidence>
<dbReference type="Pfam" id="PF00169">
    <property type="entry name" value="PH"/>
    <property type="match status" value="1"/>
</dbReference>
<name>A0A4Q2DZH2_9AGAR</name>
<feature type="region of interest" description="Disordered" evidence="4">
    <location>
        <begin position="57"/>
        <end position="124"/>
    </location>
</feature>
<dbReference type="GO" id="GO:0035091">
    <property type="term" value="F:phosphatidylinositol binding"/>
    <property type="evidence" value="ECO:0007669"/>
    <property type="project" value="TreeGrafter"/>
</dbReference>
<reference evidence="9 10" key="1">
    <citation type="submission" date="2019-01" db="EMBL/GenBank/DDBJ databases">
        <title>Draft genome sequence of Psathyrella aberdarensis IHI B618.</title>
        <authorList>
            <person name="Buettner E."/>
            <person name="Kellner H."/>
        </authorList>
    </citation>
    <scope>NUCLEOTIDE SEQUENCE [LARGE SCALE GENOMIC DNA]</scope>
    <source>
        <strain evidence="9 10">IHI B618</strain>
    </source>
</reference>
<dbReference type="GO" id="GO:0097320">
    <property type="term" value="P:plasma membrane tubulation"/>
    <property type="evidence" value="ECO:0007669"/>
    <property type="project" value="TreeGrafter"/>
</dbReference>
<feature type="compositionally biased region" description="Basic and acidic residues" evidence="4">
    <location>
        <begin position="294"/>
        <end position="304"/>
    </location>
</feature>
<dbReference type="PROSITE" id="PS50003">
    <property type="entry name" value="PH_DOMAIN"/>
    <property type="match status" value="1"/>
</dbReference>
<dbReference type="GO" id="GO:0005886">
    <property type="term" value="C:plasma membrane"/>
    <property type="evidence" value="ECO:0007669"/>
    <property type="project" value="TreeGrafter"/>
</dbReference>
<dbReference type="AlphaFoldDB" id="A0A4Q2DZH2"/>
<keyword evidence="10" id="KW-1185">Reference proteome</keyword>
<dbReference type="SMART" id="SM00233">
    <property type="entry name" value="PH"/>
    <property type="match status" value="1"/>
</dbReference>
<dbReference type="PANTHER" id="PTHR45827">
    <property type="entry name" value="SORTING NEXIN"/>
    <property type="match status" value="1"/>
</dbReference>
<dbReference type="InterPro" id="IPR011993">
    <property type="entry name" value="PH-like_dom_sf"/>
</dbReference>
<evidence type="ECO:0000256" key="1">
    <source>
        <dbReference type="ARBA" id="ARBA00022443"/>
    </source>
</evidence>
<feature type="compositionally biased region" description="Basic and acidic residues" evidence="4">
    <location>
        <begin position="741"/>
        <end position="752"/>
    </location>
</feature>
<dbReference type="GO" id="GO:0016197">
    <property type="term" value="P:endosomal transport"/>
    <property type="evidence" value="ECO:0007669"/>
    <property type="project" value="TreeGrafter"/>
</dbReference>
<dbReference type="Gene3D" id="1.10.418.10">
    <property type="entry name" value="Calponin-like domain"/>
    <property type="match status" value="1"/>
</dbReference>
<feature type="domain" description="PH" evidence="6">
    <location>
        <begin position="888"/>
        <end position="986"/>
    </location>
</feature>
<feature type="region of interest" description="Disordered" evidence="4">
    <location>
        <begin position="445"/>
        <end position="473"/>
    </location>
</feature>
<dbReference type="PRINTS" id="PR00452">
    <property type="entry name" value="SH3DOMAIN"/>
</dbReference>
<feature type="domain" description="SH3" evidence="5">
    <location>
        <begin position="1"/>
        <end position="63"/>
    </location>
</feature>
<dbReference type="PROSITE" id="PS50021">
    <property type="entry name" value="CH"/>
    <property type="match status" value="1"/>
</dbReference>
<dbReference type="SUPFAM" id="SSF50729">
    <property type="entry name" value="PH domain-like"/>
    <property type="match status" value="1"/>
</dbReference>
<evidence type="ECO:0000256" key="2">
    <source>
        <dbReference type="ARBA" id="ARBA00022658"/>
    </source>
</evidence>
<dbReference type="InterPro" id="IPR036872">
    <property type="entry name" value="CH_dom_sf"/>
</dbReference>
<evidence type="ECO:0000256" key="3">
    <source>
        <dbReference type="PROSITE-ProRule" id="PRU00192"/>
    </source>
</evidence>
<feature type="region of interest" description="Disordered" evidence="4">
    <location>
        <begin position="1012"/>
        <end position="1039"/>
    </location>
</feature>
<dbReference type="InterPro" id="IPR036028">
    <property type="entry name" value="SH3-like_dom_sf"/>
</dbReference>
<feature type="domain" description="SAM" evidence="8">
    <location>
        <begin position="476"/>
        <end position="541"/>
    </location>
</feature>
<dbReference type="GO" id="GO:0005085">
    <property type="term" value="F:guanyl-nucleotide exchange factor activity"/>
    <property type="evidence" value="ECO:0007669"/>
    <property type="project" value="UniProtKB-KW"/>
</dbReference>
<dbReference type="GO" id="GO:0031410">
    <property type="term" value="C:cytoplasmic vesicle"/>
    <property type="evidence" value="ECO:0007669"/>
    <property type="project" value="TreeGrafter"/>
</dbReference>
<feature type="region of interest" description="Disordered" evidence="4">
    <location>
        <begin position="1075"/>
        <end position="1102"/>
    </location>
</feature>
<dbReference type="SUPFAM" id="SSF47769">
    <property type="entry name" value="SAM/Pointed domain"/>
    <property type="match status" value="1"/>
</dbReference>
<evidence type="ECO:0000259" key="5">
    <source>
        <dbReference type="PROSITE" id="PS50002"/>
    </source>
</evidence>
<feature type="compositionally biased region" description="Low complexity" evidence="4">
    <location>
        <begin position="1075"/>
        <end position="1087"/>
    </location>
</feature>
<proteinExistence type="predicted"/>
<dbReference type="PROSITE" id="PS50105">
    <property type="entry name" value="SAM_DOMAIN"/>
    <property type="match status" value="1"/>
</dbReference>
<comment type="caution">
    <text evidence="9">The sequence shown here is derived from an EMBL/GenBank/DDBJ whole genome shotgun (WGS) entry which is preliminary data.</text>
</comment>
<dbReference type="InterPro" id="IPR001849">
    <property type="entry name" value="PH_domain"/>
</dbReference>
<feature type="compositionally biased region" description="Basic and acidic residues" evidence="4">
    <location>
        <begin position="832"/>
        <end position="850"/>
    </location>
</feature>